<dbReference type="GO" id="GO:0042773">
    <property type="term" value="P:ATP synthesis coupled electron transport"/>
    <property type="evidence" value="ECO:0007669"/>
    <property type="project" value="InterPro"/>
</dbReference>
<comment type="caution">
    <text evidence="6">The sequence shown here is derived from an EMBL/GenBank/DDBJ whole genome shotgun (WGS) entry which is preliminary data.</text>
</comment>
<feature type="transmembrane region" description="Helical" evidence="5">
    <location>
        <begin position="84"/>
        <end position="105"/>
    </location>
</feature>
<dbReference type="AlphaFoldDB" id="A0AAV7FJT0"/>
<dbReference type="Proteomes" id="UP000775213">
    <property type="component" value="Unassembled WGS sequence"/>
</dbReference>
<proteinExistence type="predicted"/>
<keyword evidence="7" id="KW-1185">Reference proteome</keyword>
<keyword evidence="3" id="KW-0830">Ubiquinone</keyword>
<keyword evidence="5" id="KW-1133">Transmembrane helix</keyword>
<name>A0AAV7FJT0_DENCH</name>
<dbReference type="PANTHER" id="PTHR43507:SF1">
    <property type="entry name" value="NADH-UBIQUINONE OXIDOREDUCTASE CHAIN 4"/>
    <property type="match status" value="1"/>
</dbReference>
<evidence type="ECO:0000256" key="4">
    <source>
        <dbReference type="ARBA" id="ARBA00031025"/>
    </source>
</evidence>
<reference evidence="6 7" key="1">
    <citation type="journal article" date="2021" name="Hortic Res">
        <title>Chromosome-scale assembly of the Dendrobium chrysotoxum genome enhances the understanding of orchid evolution.</title>
        <authorList>
            <person name="Zhang Y."/>
            <person name="Zhang G.Q."/>
            <person name="Zhang D."/>
            <person name="Liu X.D."/>
            <person name="Xu X.Y."/>
            <person name="Sun W.H."/>
            <person name="Yu X."/>
            <person name="Zhu X."/>
            <person name="Wang Z.W."/>
            <person name="Zhao X."/>
            <person name="Zhong W.Y."/>
            <person name="Chen H."/>
            <person name="Yin W.L."/>
            <person name="Huang T."/>
            <person name="Niu S.C."/>
            <person name="Liu Z.J."/>
        </authorList>
    </citation>
    <scope>NUCLEOTIDE SEQUENCE [LARGE SCALE GENOMIC DNA]</scope>
    <source>
        <strain evidence="6">Lindl</strain>
    </source>
</reference>
<sequence length="218" mass="25321">MLFRSKWSYSVSRARKHYSSFHSKFKNTTDTIDWSVRFSYYFFVSPVPRIQFDPSTAKSQFVESLRWLPYENIHFSMGIDGLSLFFVILTTFLIPICISVGWSGMRSFGKEYITASLIREFLMIAVSRMLDPLLFYVLPESVPIPMLCGAEHLLFAGIKLFLCRGLVQGMGFETKKDQGSISVFPIYFTWICFYAISYSVDSSPNRNHRFTNLINHRI</sequence>
<keyword evidence="5" id="KW-0812">Transmembrane</keyword>
<dbReference type="GO" id="GO:0008137">
    <property type="term" value="F:NADH dehydrogenase (ubiquinone) activity"/>
    <property type="evidence" value="ECO:0007669"/>
    <property type="project" value="UniProtKB-EC"/>
</dbReference>
<dbReference type="GO" id="GO:0015990">
    <property type="term" value="P:electron transport coupled proton transport"/>
    <property type="evidence" value="ECO:0007669"/>
    <property type="project" value="TreeGrafter"/>
</dbReference>
<evidence type="ECO:0000256" key="5">
    <source>
        <dbReference type="SAM" id="Phobius"/>
    </source>
</evidence>
<protein>
    <recommendedName>
        <fullName evidence="2">NADH-ubiquinone oxidoreductase chain 4</fullName>
        <ecNumber evidence="1">7.1.1.2</ecNumber>
    </recommendedName>
    <alternativeName>
        <fullName evidence="4">NADH dehydrogenase subunit 4</fullName>
    </alternativeName>
</protein>
<organism evidence="6 7">
    <name type="scientific">Dendrobium chrysotoxum</name>
    <name type="common">Orchid</name>
    <dbReference type="NCBI Taxonomy" id="161865"/>
    <lineage>
        <taxon>Eukaryota</taxon>
        <taxon>Viridiplantae</taxon>
        <taxon>Streptophyta</taxon>
        <taxon>Embryophyta</taxon>
        <taxon>Tracheophyta</taxon>
        <taxon>Spermatophyta</taxon>
        <taxon>Magnoliopsida</taxon>
        <taxon>Liliopsida</taxon>
        <taxon>Asparagales</taxon>
        <taxon>Orchidaceae</taxon>
        <taxon>Epidendroideae</taxon>
        <taxon>Malaxideae</taxon>
        <taxon>Dendrobiinae</taxon>
        <taxon>Dendrobium</taxon>
    </lineage>
</organism>
<evidence type="ECO:0000313" key="6">
    <source>
        <dbReference type="EMBL" id="KAH0447749.1"/>
    </source>
</evidence>
<feature type="transmembrane region" description="Helical" evidence="5">
    <location>
        <begin position="179"/>
        <end position="200"/>
    </location>
</feature>
<evidence type="ECO:0000313" key="7">
    <source>
        <dbReference type="Proteomes" id="UP000775213"/>
    </source>
</evidence>
<evidence type="ECO:0000256" key="1">
    <source>
        <dbReference type="ARBA" id="ARBA00012944"/>
    </source>
</evidence>
<dbReference type="EMBL" id="JAGFBR010000065">
    <property type="protein sequence ID" value="KAH0447749.1"/>
    <property type="molecule type" value="Genomic_DNA"/>
</dbReference>
<evidence type="ECO:0000256" key="3">
    <source>
        <dbReference type="ARBA" id="ARBA00023075"/>
    </source>
</evidence>
<dbReference type="EC" id="7.1.1.2" evidence="1"/>
<dbReference type="GO" id="GO:0048039">
    <property type="term" value="F:ubiquinone binding"/>
    <property type="evidence" value="ECO:0007669"/>
    <property type="project" value="TreeGrafter"/>
</dbReference>
<dbReference type="PANTHER" id="PTHR43507">
    <property type="entry name" value="NADH-UBIQUINONE OXIDOREDUCTASE CHAIN 4"/>
    <property type="match status" value="1"/>
</dbReference>
<dbReference type="GO" id="GO:0003954">
    <property type="term" value="F:NADH dehydrogenase activity"/>
    <property type="evidence" value="ECO:0007669"/>
    <property type="project" value="TreeGrafter"/>
</dbReference>
<evidence type="ECO:0000256" key="2">
    <source>
        <dbReference type="ARBA" id="ARBA00021006"/>
    </source>
</evidence>
<gene>
    <name evidence="6" type="ORF">IEQ34_023413</name>
</gene>
<keyword evidence="5" id="KW-0472">Membrane</keyword>
<dbReference type="InterPro" id="IPR003918">
    <property type="entry name" value="NADH_UbQ_OxRdtase"/>
</dbReference>
<accession>A0AAV7FJT0</accession>